<keyword evidence="7 8" id="KW-0472">Membrane</keyword>
<gene>
    <name evidence="10" type="ORF">FHS30_001519</name>
</gene>
<evidence type="ECO:0000313" key="10">
    <source>
        <dbReference type="EMBL" id="MBB3168335.1"/>
    </source>
</evidence>
<name>A0A839USH9_9GAMM</name>
<dbReference type="GO" id="GO:0140359">
    <property type="term" value="F:ABC-type transporter activity"/>
    <property type="evidence" value="ECO:0007669"/>
    <property type="project" value="InterPro"/>
</dbReference>
<dbReference type="InterPro" id="IPR047817">
    <property type="entry name" value="ABC2_TM_bact-type"/>
</dbReference>
<dbReference type="Pfam" id="PF12698">
    <property type="entry name" value="ABC2_membrane_3"/>
    <property type="match status" value="1"/>
</dbReference>
<feature type="transmembrane region" description="Helical" evidence="8">
    <location>
        <begin position="387"/>
        <end position="405"/>
    </location>
</feature>
<organism evidence="10 11">
    <name type="scientific">Simiduia aestuariiviva</name>
    <dbReference type="NCBI Taxonomy" id="1510459"/>
    <lineage>
        <taxon>Bacteria</taxon>
        <taxon>Pseudomonadati</taxon>
        <taxon>Pseudomonadota</taxon>
        <taxon>Gammaproteobacteria</taxon>
        <taxon>Cellvibrionales</taxon>
        <taxon>Cellvibrionaceae</taxon>
        <taxon>Simiduia</taxon>
    </lineage>
</organism>
<dbReference type="AlphaFoldDB" id="A0A839USH9"/>
<feature type="transmembrane region" description="Helical" evidence="8">
    <location>
        <begin position="252"/>
        <end position="275"/>
    </location>
</feature>
<dbReference type="Proteomes" id="UP000559987">
    <property type="component" value="Unassembled WGS sequence"/>
</dbReference>
<proteinExistence type="inferred from homology"/>
<evidence type="ECO:0000256" key="4">
    <source>
        <dbReference type="ARBA" id="ARBA00022475"/>
    </source>
</evidence>
<evidence type="ECO:0000256" key="1">
    <source>
        <dbReference type="ARBA" id="ARBA00004651"/>
    </source>
</evidence>
<evidence type="ECO:0000313" key="11">
    <source>
        <dbReference type="Proteomes" id="UP000559987"/>
    </source>
</evidence>
<evidence type="ECO:0000256" key="5">
    <source>
        <dbReference type="ARBA" id="ARBA00022692"/>
    </source>
</evidence>
<feature type="transmembrane region" description="Helical" evidence="8">
    <location>
        <begin position="295"/>
        <end position="320"/>
    </location>
</feature>
<evidence type="ECO:0000256" key="3">
    <source>
        <dbReference type="ARBA" id="ARBA00022448"/>
    </source>
</evidence>
<dbReference type="EMBL" id="JACHXZ010000002">
    <property type="protein sequence ID" value="MBB3168335.1"/>
    <property type="molecule type" value="Genomic_DNA"/>
</dbReference>
<feature type="transmembrane region" description="Helical" evidence="8">
    <location>
        <begin position="212"/>
        <end position="232"/>
    </location>
</feature>
<dbReference type="RefSeq" id="WP_183909824.1">
    <property type="nucleotide sequence ID" value="NZ_JACHXZ010000002.1"/>
</dbReference>
<keyword evidence="4" id="KW-1003">Cell membrane</keyword>
<protein>
    <submittedName>
        <fullName evidence="10">ABC-2 type transport system permease protein</fullName>
    </submittedName>
</protein>
<dbReference type="PANTHER" id="PTHR30294:SF38">
    <property type="entry name" value="TRANSPORT PERMEASE PROTEIN"/>
    <property type="match status" value="1"/>
</dbReference>
<evidence type="ECO:0000259" key="9">
    <source>
        <dbReference type="PROSITE" id="PS51012"/>
    </source>
</evidence>
<dbReference type="PANTHER" id="PTHR30294">
    <property type="entry name" value="MEMBRANE COMPONENT OF ABC TRANSPORTER YHHJ-RELATED"/>
    <property type="match status" value="1"/>
</dbReference>
<comment type="similarity">
    <text evidence="2">Belongs to the ABC-2 integral membrane protein family.</text>
</comment>
<comment type="caution">
    <text evidence="10">The sequence shown here is derived from an EMBL/GenBank/DDBJ whole genome shotgun (WGS) entry which is preliminary data.</text>
</comment>
<feature type="domain" description="ABC transmembrane type-2" evidence="9">
    <location>
        <begin position="175"/>
        <end position="408"/>
    </location>
</feature>
<reference evidence="10 11" key="1">
    <citation type="submission" date="2020-08" db="EMBL/GenBank/DDBJ databases">
        <title>Genomic Encyclopedia of Type Strains, Phase III (KMG-III): the genomes of soil and plant-associated and newly described type strains.</title>
        <authorList>
            <person name="Whitman W."/>
        </authorList>
    </citation>
    <scope>NUCLEOTIDE SEQUENCE [LARGE SCALE GENOMIC DNA]</scope>
    <source>
        <strain evidence="10 11">CECT 8571</strain>
    </source>
</reference>
<sequence length="410" mass="44899">MLLALILKELHVLRRDLYGLAAIFLLPAAFIIIMSLALQDVYRPKLNTLKWVLIDNDRTDFSLRLAKHWQDFQQEPEAKVEDWRSQLATGQLDYAIIIERGTQEYLDNLVTANDTSGGIKFIGEPGLDFAVFQALTSQLRGLWLEHAIKSSNLELPTIVRQNIDIVDDFGAADENANDRGQGASELMDRLNTMVEGQRLGGAVNPSAVQHNVPAWLIFGMFFVVTSITGLLVEERSHGTFARLRSLGLSSGVILLGKLIPFVVVNLFQAAIMLAIGRYLLPLLGGEALVIDDVHWLALCTMLFSISFAATSLALWIATLVTSQTQAAAIGPAVNVLLAALGGIMVPSFVMPDVMQSIAGLSPMNWALEGLLDILIRKASFVEVAFEVGKLTLFGVLCLVLAQLALRKKYS</sequence>
<keyword evidence="6 8" id="KW-1133">Transmembrane helix</keyword>
<dbReference type="InterPro" id="IPR051449">
    <property type="entry name" value="ABC-2_transporter_component"/>
</dbReference>
<evidence type="ECO:0000256" key="7">
    <source>
        <dbReference type="ARBA" id="ARBA00023136"/>
    </source>
</evidence>
<feature type="transmembrane region" description="Helical" evidence="8">
    <location>
        <begin position="332"/>
        <end position="350"/>
    </location>
</feature>
<accession>A0A839USH9</accession>
<keyword evidence="3" id="KW-0813">Transport</keyword>
<keyword evidence="5 8" id="KW-0812">Transmembrane</keyword>
<evidence type="ECO:0000256" key="2">
    <source>
        <dbReference type="ARBA" id="ARBA00007783"/>
    </source>
</evidence>
<comment type="subcellular location">
    <subcellularLocation>
        <location evidence="1">Cell membrane</location>
        <topology evidence="1">Multi-pass membrane protein</topology>
    </subcellularLocation>
</comment>
<feature type="transmembrane region" description="Helical" evidence="8">
    <location>
        <begin position="17"/>
        <end position="38"/>
    </location>
</feature>
<evidence type="ECO:0000256" key="8">
    <source>
        <dbReference type="SAM" id="Phobius"/>
    </source>
</evidence>
<dbReference type="GO" id="GO:0005886">
    <property type="term" value="C:plasma membrane"/>
    <property type="evidence" value="ECO:0007669"/>
    <property type="project" value="UniProtKB-SubCell"/>
</dbReference>
<dbReference type="PROSITE" id="PS51012">
    <property type="entry name" value="ABC_TM2"/>
    <property type="match status" value="1"/>
</dbReference>
<evidence type="ECO:0000256" key="6">
    <source>
        <dbReference type="ARBA" id="ARBA00022989"/>
    </source>
</evidence>
<keyword evidence="11" id="KW-1185">Reference proteome</keyword>
<dbReference type="InterPro" id="IPR013525">
    <property type="entry name" value="ABC2_TM"/>
</dbReference>